<feature type="compositionally biased region" description="Basic and acidic residues" evidence="1">
    <location>
        <begin position="30"/>
        <end position="53"/>
    </location>
</feature>
<protein>
    <submittedName>
        <fullName evidence="2">Uncharacterized protein</fullName>
    </submittedName>
</protein>
<dbReference type="EMBL" id="JBJQOH010000001">
    <property type="protein sequence ID" value="KAL3699766.1"/>
    <property type="molecule type" value="Genomic_DNA"/>
</dbReference>
<proteinExistence type="predicted"/>
<feature type="region of interest" description="Disordered" evidence="1">
    <location>
        <begin position="1"/>
        <end position="105"/>
    </location>
</feature>
<feature type="compositionally biased region" description="Polar residues" evidence="1">
    <location>
        <begin position="57"/>
        <end position="67"/>
    </location>
</feature>
<comment type="caution">
    <text evidence="2">The sequence shown here is derived from an EMBL/GenBank/DDBJ whole genome shotgun (WGS) entry which is preliminary data.</text>
</comment>
<dbReference type="Proteomes" id="UP001633002">
    <property type="component" value="Unassembled WGS sequence"/>
</dbReference>
<reference evidence="2 3" key="1">
    <citation type="submission" date="2024-09" db="EMBL/GenBank/DDBJ databases">
        <title>Chromosome-scale assembly of Riccia sorocarpa.</title>
        <authorList>
            <person name="Paukszto L."/>
        </authorList>
    </citation>
    <scope>NUCLEOTIDE SEQUENCE [LARGE SCALE GENOMIC DNA]</scope>
    <source>
        <strain evidence="2">LP-2024</strain>
        <tissue evidence="2">Aerial parts of the thallus</tissue>
    </source>
</reference>
<organism evidence="2 3">
    <name type="scientific">Riccia sorocarpa</name>
    <dbReference type="NCBI Taxonomy" id="122646"/>
    <lineage>
        <taxon>Eukaryota</taxon>
        <taxon>Viridiplantae</taxon>
        <taxon>Streptophyta</taxon>
        <taxon>Embryophyta</taxon>
        <taxon>Marchantiophyta</taxon>
        <taxon>Marchantiopsida</taxon>
        <taxon>Marchantiidae</taxon>
        <taxon>Marchantiales</taxon>
        <taxon>Ricciaceae</taxon>
        <taxon>Riccia</taxon>
    </lineage>
</organism>
<gene>
    <name evidence="2" type="ORF">R1sor_017788</name>
</gene>
<evidence type="ECO:0000313" key="3">
    <source>
        <dbReference type="Proteomes" id="UP001633002"/>
    </source>
</evidence>
<evidence type="ECO:0000256" key="1">
    <source>
        <dbReference type="SAM" id="MobiDB-lite"/>
    </source>
</evidence>
<keyword evidence="3" id="KW-1185">Reference proteome</keyword>
<accession>A0ABD3I901</accession>
<dbReference type="AlphaFoldDB" id="A0ABD3I901"/>
<evidence type="ECO:0000313" key="2">
    <source>
        <dbReference type="EMBL" id="KAL3699766.1"/>
    </source>
</evidence>
<name>A0ABD3I901_9MARC</name>
<sequence length="151" mass="16976">MTPRKNSEESGSADVPGVQRKSPHPQGEPKSVREHKEQHQKSSREARWGEGKRRTPASPSNKTSTPLTKLEILEWSEVPDDSDNEQHQNLPKHYEPELAEETNDPDLKLDTETVANEEGIGQITIDVSKNERERGNCQMTGSRAQADVWPS</sequence>
<feature type="region of interest" description="Disordered" evidence="1">
    <location>
        <begin position="129"/>
        <end position="151"/>
    </location>
</feature>